<accession>A0A9W4P0H4</accession>
<comment type="caution">
    <text evidence="1">The sequence shown here is derived from an EMBL/GenBank/DDBJ whole genome shotgun (WGS) entry which is preliminary data.</text>
</comment>
<evidence type="ECO:0000313" key="1">
    <source>
        <dbReference type="EMBL" id="CAG8888151.1"/>
    </source>
</evidence>
<gene>
    <name evidence="1" type="ORF">PEGY_LOCUS1400</name>
</gene>
<dbReference type="OrthoDB" id="4366877at2759"/>
<protein>
    <submittedName>
        <fullName evidence="1">Uncharacterized protein</fullName>
    </submittedName>
</protein>
<dbReference type="AlphaFoldDB" id="A0A9W4P0H4"/>
<reference evidence="1" key="1">
    <citation type="submission" date="2021-07" db="EMBL/GenBank/DDBJ databases">
        <authorList>
            <person name="Branca A.L. A."/>
        </authorList>
    </citation>
    <scope>NUCLEOTIDE SEQUENCE</scope>
</reference>
<proteinExistence type="predicted"/>
<name>A0A9W4P0H4_9EURO</name>
<sequence length="178" mass="20312">MNPIWIRRVYLHLLDGMSMKEKINFFRILRLERERLLDSMRNSRDTTDIDTASSRNDPDPTIEITEYILLSINPTTFHQDLLGPDATPIHSIRTSFNPNTGLLVAKTVTSEHTQIGCAVDKAIDKALERMGLDEAVRHYHNVDIDVNDRIKRVDMGWGPRRPPSGCPKRPTVILEVAV</sequence>
<evidence type="ECO:0000313" key="2">
    <source>
        <dbReference type="Proteomes" id="UP001154252"/>
    </source>
</evidence>
<dbReference type="Proteomes" id="UP001154252">
    <property type="component" value="Unassembled WGS sequence"/>
</dbReference>
<dbReference type="EMBL" id="CAJVRC010000839">
    <property type="protein sequence ID" value="CAG8888151.1"/>
    <property type="molecule type" value="Genomic_DNA"/>
</dbReference>
<organism evidence="1 2">
    <name type="scientific">Penicillium egyptiacum</name>
    <dbReference type="NCBI Taxonomy" id="1303716"/>
    <lineage>
        <taxon>Eukaryota</taxon>
        <taxon>Fungi</taxon>
        <taxon>Dikarya</taxon>
        <taxon>Ascomycota</taxon>
        <taxon>Pezizomycotina</taxon>
        <taxon>Eurotiomycetes</taxon>
        <taxon>Eurotiomycetidae</taxon>
        <taxon>Eurotiales</taxon>
        <taxon>Aspergillaceae</taxon>
        <taxon>Penicillium</taxon>
    </lineage>
</organism>
<keyword evidence="2" id="KW-1185">Reference proteome</keyword>